<dbReference type="SUPFAM" id="SSF51219">
    <property type="entry name" value="TRAP-like"/>
    <property type="match status" value="1"/>
</dbReference>
<comment type="caution">
    <text evidence="1">The sequence shown here is derived from an EMBL/GenBank/DDBJ whole genome shotgun (WGS) entry which is preliminary data.</text>
</comment>
<dbReference type="InterPro" id="IPR002838">
    <property type="entry name" value="AIM24"/>
</dbReference>
<reference evidence="1 2" key="1">
    <citation type="submission" date="2017-07" db="EMBL/GenBank/DDBJ databases">
        <title>Recovery of genomes from metagenomes via a dereplication, aggregation, and scoring strategy.</title>
        <authorList>
            <person name="Sieber C.M."/>
            <person name="Probst A.J."/>
            <person name="Sharrar A."/>
            <person name="Thomas B.C."/>
            <person name="Hess M."/>
            <person name="Tringe S.G."/>
            <person name="Banfield J.F."/>
        </authorList>
    </citation>
    <scope>NUCLEOTIDE SEQUENCE [LARGE SCALE GENOMIC DNA]</scope>
    <source>
        <strain evidence="1">JGI_Cruoil_03_44_89</strain>
    </source>
</reference>
<dbReference type="Gene3D" id="3.60.160.10">
    <property type="entry name" value="Mitochondrial biogenesis AIM24"/>
    <property type="match status" value="1"/>
</dbReference>
<evidence type="ECO:0000313" key="1">
    <source>
        <dbReference type="EMBL" id="OYD13831.1"/>
    </source>
</evidence>
<name>A0A235BNL6_UNCW3</name>
<accession>A0A235BNL6</accession>
<dbReference type="Pfam" id="PF01987">
    <property type="entry name" value="AIM24"/>
    <property type="match status" value="1"/>
</dbReference>
<dbReference type="AlphaFoldDB" id="A0A235BNL6"/>
<proteinExistence type="predicted"/>
<dbReference type="Proteomes" id="UP000215215">
    <property type="component" value="Unassembled WGS sequence"/>
</dbReference>
<gene>
    <name evidence="1" type="ORF">CH333_09850</name>
</gene>
<dbReference type="InterPro" id="IPR036983">
    <property type="entry name" value="AIM24_sf"/>
</dbReference>
<organism evidence="1 2">
    <name type="scientific">candidate division WOR-3 bacterium JGI_Cruoil_03_44_89</name>
    <dbReference type="NCBI Taxonomy" id="1973748"/>
    <lineage>
        <taxon>Bacteria</taxon>
        <taxon>Bacteria division WOR-3</taxon>
    </lineage>
</organism>
<dbReference type="PANTHER" id="PTHR43657">
    <property type="entry name" value="TRYPTOPHAN RNA-BINDING ATTENUATOR PROTEIN-LIKE PROTEIN"/>
    <property type="match status" value="1"/>
</dbReference>
<sequence>MEYKIEGDNLQVVKVTLKGGEEVYAEAGKMMFKTSGINMETQMKGKGIGAKLFGAVKRKVAGESLFTTHFTGDGTVGFAGDYPGRIEVIKLEEGKSFLAQRDAFVCAESTIDFSIAFQKKIGAGLFGGEGFILEKFTGPGTVFIHAGGDFLTFDLKSGENIQVDTGCVVGFEDGVNYDIQFVGGIKTAVFGGEGLFLTTLTGPGKVILQTLTLARLRRELGGFKTGGGEKSGLGGIVSSFMGSDD</sequence>
<evidence type="ECO:0000313" key="2">
    <source>
        <dbReference type="Proteomes" id="UP000215215"/>
    </source>
</evidence>
<dbReference type="EMBL" id="NOZQ01000214">
    <property type="protein sequence ID" value="OYD13831.1"/>
    <property type="molecule type" value="Genomic_DNA"/>
</dbReference>
<dbReference type="PANTHER" id="PTHR43657:SF1">
    <property type="entry name" value="ALTERED INHERITANCE OF MITOCHONDRIA PROTEIN 24, MITOCHONDRIAL"/>
    <property type="match status" value="1"/>
</dbReference>
<protein>
    <submittedName>
        <fullName evidence="1">TIGR00266 family protein</fullName>
    </submittedName>
</protein>
<dbReference type="NCBIfam" id="TIGR00266">
    <property type="entry name" value="TIGR00266 family protein"/>
    <property type="match status" value="1"/>
</dbReference>
<dbReference type="InterPro" id="IPR016031">
    <property type="entry name" value="Trp_RNA-bd_attenuator-like_dom"/>
</dbReference>